<dbReference type="Proteomes" id="UP000479300">
    <property type="component" value="Unassembled WGS sequence"/>
</dbReference>
<organism evidence="2 3">
    <name type="scientific">Photorhabdus laumondii subsp. laumondii</name>
    <name type="common">Photorhabdus luminescens subsp. laumondii</name>
    <dbReference type="NCBI Taxonomy" id="141679"/>
    <lineage>
        <taxon>Bacteria</taxon>
        <taxon>Pseudomonadati</taxon>
        <taxon>Pseudomonadota</taxon>
        <taxon>Gammaproteobacteria</taxon>
        <taxon>Enterobacterales</taxon>
        <taxon>Morganellaceae</taxon>
        <taxon>Photorhabdus</taxon>
    </lineage>
</organism>
<evidence type="ECO:0000313" key="2">
    <source>
        <dbReference type="EMBL" id="NDL37979.1"/>
    </source>
</evidence>
<evidence type="ECO:0000259" key="1">
    <source>
        <dbReference type="Pfam" id="PF18276"/>
    </source>
</evidence>
<dbReference type="RefSeq" id="WP_125043768.1">
    <property type="nucleotide sequence ID" value="NZ_CAWPHK010000009.1"/>
</dbReference>
<name>A0A6L9JG97_PHOLM</name>
<sequence length="343" mass="38693">MRRTALLLIQRHSGNIAGTSNSSLQQVPPYRFPIMLKRASKAVKQLIQLGDRLFRATENEINAEQQVLQQSQVIKLSAFAIELQQQAIEIAQASKAALEASKNMAQQRYEHYYGLYEENLSGLEISAIALKTTSEITRMAAVPFHIMSAAVETLPNIFGLAVGGGNYAAPLVRTALVAEITGLTLGMTADRLQDGANYQQRRQDWEIEWKQAQSEINIIDKQLKEQELLIQSAQISLREAQAQRNAAVELYEFITTGFLVVPTYQWLMNRLSILYAPAYDAVLSLCLMVEAGWRYEVGDYQQQGFLSRPMLGIIPIGAFWRANHYNWIYSKWKRLGYSVTNAV</sequence>
<feature type="domain" description="Tc toxin complex TcA C-terminal TcB-binding" evidence="1">
    <location>
        <begin position="221"/>
        <end position="303"/>
    </location>
</feature>
<protein>
    <recommendedName>
        <fullName evidence="1">Tc toxin complex TcA C-terminal TcB-binding domain-containing protein</fullName>
    </recommendedName>
</protein>
<gene>
    <name evidence="2" type="ORF">GPY51_04045</name>
</gene>
<comment type="caution">
    <text evidence="2">The sequence shown here is derived from an EMBL/GenBank/DDBJ whole genome shotgun (WGS) entry which is preliminary data.</text>
</comment>
<reference evidence="2 3" key="1">
    <citation type="submission" date="2019-12" db="EMBL/GenBank/DDBJ databases">
        <title>Engineering Photorhabdus to improve their lethality against agricultural pests.</title>
        <authorList>
            <person name="Machado R.A.R."/>
        </authorList>
    </citation>
    <scope>NUCLEOTIDE SEQUENCE [LARGE SCALE GENOMIC DNA]</scope>
    <source>
        <strain evidence="2 3">EN01</strain>
    </source>
</reference>
<proteinExistence type="predicted"/>
<dbReference type="AlphaFoldDB" id="A0A6L9JG97"/>
<dbReference type="GeneID" id="93366674"/>
<evidence type="ECO:0000313" key="3">
    <source>
        <dbReference type="Proteomes" id="UP000479300"/>
    </source>
</evidence>
<dbReference type="InterPro" id="IPR040840">
    <property type="entry name" value="TcA_TcB_BD"/>
</dbReference>
<dbReference type="Pfam" id="PF18276">
    <property type="entry name" value="TcA_TcB_BD"/>
    <property type="match status" value="1"/>
</dbReference>
<dbReference type="EMBL" id="WSFA01000006">
    <property type="protein sequence ID" value="NDL37979.1"/>
    <property type="molecule type" value="Genomic_DNA"/>
</dbReference>
<accession>A0A6L9JG97</accession>